<keyword evidence="1" id="KW-0723">Serine/threonine-protein kinase</keyword>
<dbReference type="Proteomes" id="UP000522333">
    <property type="component" value="Unassembled WGS sequence"/>
</dbReference>
<accession>A0A848C7J8</accession>
<comment type="caution">
    <text evidence="1">The sequence shown here is derived from an EMBL/GenBank/DDBJ whole genome shotgun (WGS) entry which is preliminary data.</text>
</comment>
<name>A0A848C7J8_9BACT</name>
<keyword evidence="1" id="KW-0808">Transferase</keyword>
<proteinExistence type="predicted"/>
<sequence>MAAKKQLTAAQGMDAACILFELNSKREHIVNLAFGAEIPEACLTEPGALPDFCAEWRAFVHATVTAGLMQHAPNSVLVGYLRRTGELLAATAKAEGASLHTQAVPVSEDSLNAFVDGPFAAYMPLLAQEKQHQCPVLFCRRLGYDEDSRITPEILKKIQARLAAVMALVITAIWDKLDQYEIAAD</sequence>
<dbReference type="EMBL" id="JABAFY010000002">
    <property type="protein sequence ID" value="NME51140.1"/>
    <property type="molecule type" value="Genomic_DNA"/>
</dbReference>
<gene>
    <name evidence="1" type="ORF">HF854_01035</name>
</gene>
<organism evidence="1 2">
    <name type="scientific">Desulfovibrio piger</name>
    <dbReference type="NCBI Taxonomy" id="901"/>
    <lineage>
        <taxon>Bacteria</taxon>
        <taxon>Pseudomonadati</taxon>
        <taxon>Thermodesulfobacteriota</taxon>
        <taxon>Desulfovibrionia</taxon>
        <taxon>Desulfovibrionales</taxon>
        <taxon>Desulfovibrionaceae</taxon>
        <taxon>Desulfovibrio</taxon>
    </lineage>
</organism>
<keyword evidence="1" id="KW-0418">Kinase</keyword>
<dbReference type="AlphaFoldDB" id="A0A848C7J8"/>
<reference evidence="1 2" key="1">
    <citation type="submission" date="2020-04" db="EMBL/GenBank/DDBJ databases">
        <authorList>
            <person name="Hitch T.C.A."/>
            <person name="Wylensek D."/>
            <person name="Clavel T."/>
        </authorList>
    </citation>
    <scope>NUCLEOTIDE SEQUENCE [LARGE SCALE GENOMIC DNA]</scope>
    <source>
        <strain evidence="1 2">PG-251-APC-1</strain>
    </source>
</reference>
<dbReference type="GO" id="GO:0004674">
    <property type="term" value="F:protein serine/threonine kinase activity"/>
    <property type="evidence" value="ECO:0007669"/>
    <property type="project" value="UniProtKB-KW"/>
</dbReference>
<evidence type="ECO:0000313" key="1">
    <source>
        <dbReference type="EMBL" id="NME51140.1"/>
    </source>
</evidence>
<dbReference type="RefSeq" id="WP_006003923.1">
    <property type="nucleotide sequence ID" value="NZ_CABKOD010000047.1"/>
</dbReference>
<protein>
    <submittedName>
        <fullName evidence="1">Serine/threonine protein kinase</fullName>
    </submittedName>
</protein>
<evidence type="ECO:0000313" key="2">
    <source>
        <dbReference type="Proteomes" id="UP000522333"/>
    </source>
</evidence>